<name>A0A1X7AAP3_9RHOB</name>
<proteinExistence type="predicted"/>
<dbReference type="EMBL" id="FWFK01000011">
    <property type="protein sequence ID" value="SLN74675.1"/>
    <property type="molecule type" value="Genomic_DNA"/>
</dbReference>
<dbReference type="SMART" id="SM00380">
    <property type="entry name" value="AP2"/>
    <property type="match status" value="1"/>
</dbReference>
<dbReference type="Gene3D" id="3.90.75.20">
    <property type="match status" value="1"/>
</dbReference>
<accession>A0A1X7AAP3</accession>
<evidence type="ECO:0000256" key="3">
    <source>
        <dbReference type="ARBA" id="ARBA00023163"/>
    </source>
</evidence>
<dbReference type="Pfam" id="PF13392">
    <property type="entry name" value="HNH_3"/>
    <property type="match status" value="1"/>
</dbReference>
<dbReference type="InterPro" id="IPR001471">
    <property type="entry name" value="AP2/ERF_dom"/>
</dbReference>
<evidence type="ECO:0000256" key="2">
    <source>
        <dbReference type="ARBA" id="ARBA00023125"/>
    </source>
</evidence>
<dbReference type="Gene3D" id="3.30.730.10">
    <property type="entry name" value="AP2/ERF domain"/>
    <property type="match status" value="1"/>
</dbReference>
<reference evidence="5 6" key="1">
    <citation type="submission" date="2017-03" db="EMBL/GenBank/DDBJ databases">
        <authorList>
            <person name="Afonso C.L."/>
            <person name="Miller P.J."/>
            <person name="Scott M.A."/>
            <person name="Spackman E."/>
            <person name="Goraichik I."/>
            <person name="Dimitrov K.M."/>
            <person name="Suarez D.L."/>
            <person name="Swayne D.E."/>
        </authorList>
    </citation>
    <scope>NUCLEOTIDE SEQUENCE [LARGE SCALE GENOMIC DNA]</scope>
    <source>
        <strain evidence="5 6">CECT 8625</strain>
    </source>
</reference>
<dbReference type="InterPro" id="IPR050913">
    <property type="entry name" value="AP2/ERF_ERF"/>
</dbReference>
<dbReference type="InterPro" id="IPR016177">
    <property type="entry name" value="DNA-bd_dom_sf"/>
</dbReference>
<dbReference type="SUPFAM" id="SSF54060">
    <property type="entry name" value="His-Me finger endonucleases"/>
    <property type="match status" value="1"/>
</dbReference>
<dbReference type="SUPFAM" id="SSF54171">
    <property type="entry name" value="DNA-binding domain"/>
    <property type="match status" value="1"/>
</dbReference>
<dbReference type="PANTHER" id="PTHR31194:SF192">
    <property type="entry name" value="OS02G0797100 PROTEIN"/>
    <property type="match status" value="1"/>
</dbReference>
<organism evidence="5 6">
    <name type="scientific">Roseivivax jejudonensis</name>
    <dbReference type="NCBI Taxonomy" id="1529041"/>
    <lineage>
        <taxon>Bacteria</taxon>
        <taxon>Pseudomonadati</taxon>
        <taxon>Pseudomonadota</taxon>
        <taxon>Alphaproteobacteria</taxon>
        <taxon>Rhodobacterales</taxon>
        <taxon>Roseobacteraceae</taxon>
        <taxon>Roseivivax</taxon>
    </lineage>
</organism>
<keyword evidence="3" id="KW-0804">Transcription</keyword>
<keyword evidence="6" id="KW-1185">Reference proteome</keyword>
<gene>
    <name evidence="5" type="ORF">ROJ8625_04079</name>
</gene>
<dbReference type="AlphaFoldDB" id="A0A1X7AAP3"/>
<dbReference type="InterPro" id="IPR036955">
    <property type="entry name" value="AP2/ERF_dom_sf"/>
</dbReference>
<keyword evidence="2" id="KW-0238">DNA-binding</keyword>
<evidence type="ECO:0000256" key="1">
    <source>
        <dbReference type="ARBA" id="ARBA00023015"/>
    </source>
</evidence>
<dbReference type="InterPro" id="IPR044925">
    <property type="entry name" value="His-Me_finger_sf"/>
</dbReference>
<dbReference type="Pfam" id="PF00847">
    <property type="entry name" value="AP2"/>
    <property type="match status" value="1"/>
</dbReference>
<dbReference type="InterPro" id="IPR003615">
    <property type="entry name" value="HNH_nuc"/>
</dbReference>
<feature type="domain" description="AP2/ERF" evidence="4">
    <location>
        <begin position="132"/>
        <end position="188"/>
    </location>
</feature>
<dbReference type="Proteomes" id="UP000193570">
    <property type="component" value="Unassembled WGS sequence"/>
</dbReference>
<dbReference type="GO" id="GO:0003700">
    <property type="term" value="F:DNA-binding transcription factor activity"/>
    <property type="evidence" value="ECO:0007669"/>
    <property type="project" value="InterPro"/>
</dbReference>
<dbReference type="PANTHER" id="PTHR31194">
    <property type="entry name" value="SHN SHINE , DNA BINDING / TRANSCRIPTION FACTOR"/>
    <property type="match status" value="1"/>
</dbReference>
<sequence length="192" mass="21873">MAKKPLPCPTVLRQLLDYNPETGVLTWKHRPTWVYKPKKVSPQTRANRWNATWSGKPALNLVRSGYKGGSIFSVTVEAQRVAWAIYYGEWPSDRHIDHINGDPTDNRICNLRLATRSQNNQNVRSAKGSSSRYKGVAWDKSRGKWTAGIKHNYKRHNLGRFDCEEEAARAHDAAALRIYGEYAKLNFPPAPL</sequence>
<evidence type="ECO:0000259" key="4">
    <source>
        <dbReference type="PROSITE" id="PS51032"/>
    </source>
</evidence>
<dbReference type="GO" id="GO:0003677">
    <property type="term" value="F:DNA binding"/>
    <property type="evidence" value="ECO:0007669"/>
    <property type="project" value="UniProtKB-KW"/>
</dbReference>
<protein>
    <submittedName>
        <fullName evidence="5">AP2 domain protein</fullName>
    </submittedName>
</protein>
<evidence type="ECO:0000313" key="5">
    <source>
        <dbReference type="EMBL" id="SLN74675.1"/>
    </source>
</evidence>
<keyword evidence="1" id="KW-0805">Transcription regulation</keyword>
<dbReference type="PROSITE" id="PS51032">
    <property type="entry name" value="AP2_ERF"/>
    <property type="match status" value="1"/>
</dbReference>
<evidence type="ECO:0000313" key="6">
    <source>
        <dbReference type="Proteomes" id="UP000193570"/>
    </source>
</evidence>